<dbReference type="RefSeq" id="WP_145453495.1">
    <property type="nucleotide sequence ID" value="NZ_CP036317.1"/>
</dbReference>
<keyword evidence="1" id="KW-0472">Membrane</keyword>
<dbReference type="AlphaFoldDB" id="A0A518FGL8"/>
<sequence>MRRRSLFISIRQHGIPPGISLVEVVVAMGIATLLMGLSMTTMHTVMRAERESSQAAWLGASFQRFSRLFRSDIHAAEKLKLEHENDTDATTLIIEKPGKEQVTWRIEAFRIFRVVSRQGKTLHEDTFYFPEGSQAYFFRQERLNQAGIRIREPDPQLSLDVRGKKTAGSQRPVSHEFSIRSTIGHDYRLAEIRFQQPEKETNQTN</sequence>
<evidence type="ECO:0000313" key="3">
    <source>
        <dbReference type="Proteomes" id="UP000320839"/>
    </source>
</evidence>
<evidence type="ECO:0000256" key="1">
    <source>
        <dbReference type="SAM" id="Phobius"/>
    </source>
</evidence>
<dbReference type="Proteomes" id="UP000320839">
    <property type="component" value="Chromosome"/>
</dbReference>
<reference evidence="2 3" key="1">
    <citation type="submission" date="2019-02" db="EMBL/GenBank/DDBJ databases">
        <title>Deep-cultivation of Planctomycetes and their phenomic and genomic characterization uncovers novel biology.</title>
        <authorList>
            <person name="Wiegand S."/>
            <person name="Jogler M."/>
            <person name="Boedeker C."/>
            <person name="Pinto D."/>
            <person name="Vollmers J."/>
            <person name="Rivas-Marin E."/>
            <person name="Kohn T."/>
            <person name="Peeters S.H."/>
            <person name="Heuer A."/>
            <person name="Rast P."/>
            <person name="Oberbeckmann S."/>
            <person name="Bunk B."/>
            <person name="Jeske O."/>
            <person name="Meyerdierks A."/>
            <person name="Storesund J.E."/>
            <person name="Kallscheuer N."/>
            <person name="Luecker S."/>
            <person name="Lage O.M."/>
            <person name="Pohl T."/>
            <person name="Merkel B.J."/>
            <person name="Hornburger P."/>
            <person name="Mueller R.-W."/>
            <person name="Bruemmer F."/>
            <person name="Labrenz M."/>
            <person name="Spormann A.M."/>
            <person name="Op den Camp H."/>
            <person name="Overmann J."/>
            <person name="Amann R."/>
            <person name="Jetten M.S.M."/>
            <person name="Mascher T."/>
            <person name="Medema M.H."/>
            <person name="Devos D.P."/>
            <person name="Kaster A.-K."/>
            <person name="Ovreas L."/>
            <person name="Rohde M."/>
            <person name="Galperin M.Y."/>
            <person name="Jogler C."/>
        </authorList>
    </citation>
    <scope>NUCLEOTIDE SEQUENCE [LARGE SCALE GENOMIC DNA]</scope>
    <source>
        <strain evidence="2 3">Pan153</strain>
    </source>
</reference>
<protein>
    <recommendedName>
        <fullName evidence="4">Prepilin-type N-terminal cleavage/methylation domain-containing protein</fullName>
    </recommendedName>
</protein>
<gene>
    <name evidence="2" type="ORF">Pan153_00960</name>
</gene>
<name>A0A518FGL8_9PLAN</name>
<evidence type="ECO:0008006" key="4">
    <source>
        <dbReference type="Google" id="ProtNLM"/>
    </source>
</evidence>
<accession>A0A518FGL8</accession>
<keyword evidence="1" id="KW-0812">Transmembrane</keyword>
<dbReference type="EMBL" id="CP036317">
    <property type="protein sequence ID" value="QDV15482.1"/>
    <property type="molecule type" value="Genomic_DNA"/>
</dbReference>
<dbReference type="OrthoDB" id="291559at2"/>
<organism evidence="2 3">
    <name type="scientific">Gimesia panareensis</name>
    <dbReference type="NCBI Taxonomy" id="2527978"/>
    <lineage>
        <taxon>Bacteria</taxon>
        <taxon>Pseudomonadati</taxon>
        <taxon>Planctomycetota</taxon>
        <taxon>Planctomycetia</taxon>
        <taxon>Planctomycetales</taxon>
        <taxon>Planctomycetaceae</taxon>
        <taxon>Gimesia</taxon>
    </lineage>
</organism>
<keyword evidence="1" id="KW-1133">Transmembrane helix</keyword>
<proteinExistence type="predicted"/>
<feature type="transmembrane region" description="Helical" evidence="1">
    <location>
        <begin position="21"/>
        <end position="42"/>
    </location>
</feature>
<evidence type="ECO:0000313" key="2">
    <source>
        <dbReference type="EMBL" id="QDV15482.1"/>
    </source>
</evidence>